<keyword evidence="2" id="KW-1185">Reference proteome</keyword>
<dbReference type="AlphaFoldDB" id="C4JP70"/>
<dbReference type="EMBL" id="CH476616">
    <property type="protein sequence ID" value="EEP78284.1"/>
    <property type="molecule type" value="Genomic_DNA"/>
</dbReference>
<name>C4JP70_UNCRE</name>
<dbReference type="VEuPathDB" id="FungiDB:UREG_03129"/>
<proteinExistence type="predicted"/>
<dbReference type="RefSeq" id="XP_002543613.1">
    <property type="nucleotide sequence ID" value="XM_002543567.1"/>
</dbReference>
<dbReference type="InParanoid" id="C4JP70"/>
<sequence length="144" mass="16232">MTGIGNMLKLFQDKGVLPVDGMVDPEDYEAAKANSMKFKEIFVGLAKDEEERDLFNKLWPYQDQESEKPEHHRGVDSQAFSHYWETLKGREVDANKCAGLGGERGMYPSGRDINDLCRVDLSNKAFVKLTGDFGDTTSFTQWSG</sequence>
<protein>
    <submittedName>
        <fullName evidence="1">Uncharacterized protein</fullName>
    </submittedName>
</protein>
<dbReference type="HOGENOM" id="CLU_1797884_0_0_1"/>
<evidence type="ECO:0000313" key="2">
    <source>
        <dbReference type="Proteomes" id="UP000002058"/>
    </source>
</evidence>
<dbReference type="Proteomes" id="UP000002058">
    <property type="component" value="Unassembled WGS sequence"/>
</dbReference>
<dbReference type="OrthoDB" id="10003767at2759"/>
<dbReference type="GeneID" id="8437760"/>
<evidence type="ECO:0000313" key="1">
    <source>
        <dbReference type="EMBL" id="EEP78284.1"/>
    </source>
</evidence>
<gene>
    <name evidence="1" type="ORF">UREG_03129</name>
</gene>
<reference evidence="2" key="1">
    <citation type="journal article" date="2009" name="Genome Res.">
        <title>Comparative genomic analyses of the human fungal pathogens Coccidioides and their relatives.</title>
        <authorList>
            <person name="Sharpton T.J."/>
            <person name="Stajich J.E."/>
            <person name="Rounsley S.D."/>
            <person name="Gardner M.J."/>
            <person name="Wortman J.R."/>
            <person name="Jordar V.S."/>
            <person name="Maiti R."/>
            <person name="Kodira C.D."/>
            <person name="Neafsey D.E."/>
            <person name="Zeng Q."/>
            <person name="Hung C.-Y."/>
            <person name="McMahan C."/>
            <person name="Muszewska A."/>
            <person name="Grynberg M."/>
            <person name="Mandel M.A."/>
            <person name="Kellner E.M."/>
            <person name="Barker B.M."/>
            <person name="Galgiani J.N."/>
            <person name="Orbach M.J."/>
            <person name="Kirkland T.N."/>
            <person name="Cole G.T."/>
            <person name="Henn M.R."/>
            <person name="Birren B.W."/>
            <person name="Taylor J.W."/>
        </authorList>
    </citation>
    <scope>NUCLEOTIDE SEQUENCE [LARGE SCALE GENOMIC DNA]</scope>
    <source>
        <strain evidence="2">UAMH 1704</strain>
    </source>
</reference>
<accession>C4JP70</accession>
<dbReference type="KEGG" id="ure:UREG_03129"/>
<organism evidence="1 2">
    <name type="scientific">Uncinocarpus reesii (strain UAMH 1704)</name>
    <dbReference type="NCBI Taxonomy" id="336963"/>
    <lineage>
        <taxon>Eukaryota</taxon>
        <taxon>Fungi</taxon>
        <taxon>Dikarya</taxon>
        <taxon>Ascomycota</taxon>
        <taxon>Pezizomycotina</taxon>
        <taxon>Eurotiomycetes</taxon>
        <taxon>Eurotiomycetidae</taxon>
        <taxon>Onygenales</taxon>
        <taxon>Onygenaceae</taxon>
        <taxon>Uncinocarpus</taxon>
    </lineage>
</organism>